<protein>
    <submittedName>
        <fullName evidence="2">C-type lectin domain-containing protein</fullName>
    </submittedName>
</protein>
<evidence type="ECO:0000313" key="1">
    <source>
        <dbReference type="Proteomes" id="UP000095286"/>
    </source>
</evidence>
<dbReference type="WBParaSite" id="RSKR_0000886700.1">
    <property type="protein sequence ID" value="RSKR_0000886700.1"/>
    <property type="gene ID" value="RSKR_0000886700"/>
</dbReference>
<sequence>MKFLFFGCLVSYILGSLSASKPCPNEWVYSPHDEKCYKLSTSKSGWNVAEFSCSMSGGHHLSVHSDAHNSFATEMGRRVADYLWLGIAQFRNDGRYVYSDGTNYDFQNWITGRNPPFKRARRCAKINTRTGKWEQSCCKKLAAHICVKDPKVYKDWAKSSDVKAYPSRGVDRHRQEERVEEKKAEEVKAEEKKTVEVKVEERKIEVVTKSSEAGVQLNKDQSEDKQKDSTDSESGLDGFKVIKENQEMKKASDENPILKNPENRERVILTSINNGEEVRPDASTDDKKTTPSTGSFRRSRL</sequence>
<reference evidence="2" key="1">
    <citation type="submission" date="2016-11" db="UniProtKB">
        <authorList>
            <consortium name="WormBaseParasite"/>
        </authorList>
    </citation>
    <scope>IDENTIFICATION</scope>
    <source>
        <strain evidence="2">KR3021</strain>
    </source>
</reference>
<name>A0AC35U862_9BILA</name>
<accession>A0AC35U862</accession>
<proteinExistence type="predicted"/>
<evidence type="ECO:0000313" key="2">
    <source>
        <dbReference type="WBParaSite" id="RSKR_0000886700.1"/>
    </source>
</evidence>
<dbReference type="Proteomes" id="UP000095286">
    <property type="component" value="Unplaced"/>
</dbReference>
<organism evidence="1 2">
    <name type="scientific">Rhabditophanes sp. KR3021</name>
    <dbReference type="NCBI Taxonomy" id="114890"/>
    <lineage>
        <taxon>Eukaryota</taxon>
        <taxon>Metazoa</taxon>
        <taxon>Ecdysozoa</taxon>
        <taxon>Nematoda</taxon>
        <taxon>Chromadorea</taxon>
        <taxon>Rhabditida</taxon>
        <taxon>Tylenchina</taxon>
        <taxon>Panagrolaimomorpha</taxon>
        <taxon>Strongyloidoidea</taxon>
        <taxon>Alloionematidae</taxon>
        <taxon>Rhabditophanes</taxon>
    </lineage>
</organism>